<organism evidence="11">
    <name type="scientific">Muribaculaceae bacterium Z82</name>
    <dbReference type="NCBI Taxonomy" id="2304548"/>
    <lineage>
        <taxon>Bacteria</taxon>
        <taxon>Pseudomonadati</taxon>
        <taxon>Bacteroidota</taxon>
        <taxon>Bacteroidia</taxon>
        <taxon>Bacteroidales</taxon>
        <taxon>Muribaculaceae</taxon>
    </lineage>
</organism>
<evidence type="ECO:0000313" key="11">
    <source>
        <dbReference type="EMBL" id="NBI35282.1"/>
    </source>
</evidence>
<dbReference type="SUPFAM" id="SSF51395">
    <property type="entry name" value="FMN-linked oxidoreductases"/>
    <property type="match status" value="1"/>
</dbReference>
<evidence type="ECO:0000256" key="6">
    <source>
        <dbReference type="ARBA" id="ARBA00023002"/>
    </source>
</evidence>
<comment type="caution">
    <text evidence="11">The sequence shown here is derived from an EMBL/GenBank/DDBJ whole genome shotgun (WGS) entry which is preliminary data.</text>
</comment>
<keyword evidence="5" id="KW-0479">Metal-binding</keyword>
<reference evidence="11" key="1">
    <citation type="submission" date="2018-08" db="EMBL/GenBank/DDBJ databases">
        <title>Murine metabolic-syndrome-specific gut microbial biobank.</title>
        <authorList>
            <person name="Liu C."/>
        </authorList>
    </citation>
    <scope>NUCLEOTIDE SEQUENCE [LARGE SCALE GENOMIC DNA]</scope>
    <source>
        <strain evidence="11">Z82</strain>
    </source>
</reference>
<dbReference type="GO" id="GO:0046872">
    <property type="term" value="F:metal ion binding"/>
    <property type="evidence" value="ECO:0007669"/>
    <property type="project" value="UniProtKB-KW"/>
</dbReference>
<dbReference type="Pfam" id="PF13450">
    <property type="entry name" value="NAD_binding_8"/>
    <property type="match status" value="1"/>
</dbReference>
<dbReference type="PANTHER" id="PTHR42917">
    <property type="entry name" value="2,4-DIENOYL-COA REDUCTASE"/>
    <property type="match status" value="1"/>
</dbReference>
<evidence type="ECO:0000256" key="1">
    <source>
        <dbReference type="ARBA" id="ARBA00001917"/>
    </source>
</evidence>
<evidence type="ECO:0000256" key="9">
    <source>
        <dbReference type="SAM" id="MobiDB-lite"/>
    </source>
</evidence>
<name>A0A7C9JK16_9BACT</name>
<dbReference type="PANTHER" id="PTHR42917:SF2">
    <property type="entry name" value="2,4-DIENOYL-COA REDUCTASE [(2E)-ENOYL-COA-PRODUCING]"/>
    <property type="match status" value="1"/>
</dbReference>
<dbReference type="PRINTS" id="PR00419">
    <property type="entry name" value="ADXRDTASE"/>
</dbReference>
<feature type="compositionally biased region" description="Low complexity" evidence="9">
    <location>
        <begin position="14"/>
        <end position="25"/>
    </location>
</feature>
<feature type="region of interest" description="Disordered" evidence="9">
    <location>
        <begin position="57"/>
        <end position="104"/>
    </location>
</feature>
<evidence type="ECO:0000256" key="5">
    <source>
        <dbReference type="ARBA" id="ARBA00022723"/>
    </source>
</evidence>
<dbReference type="GO" id="GO:0016491">
    <property type="term" value="F:oxidoreductase activity"/>
    <property type="evidence" value="ECO:0007669"/>
    <property type="project" value="UniProtKB-KW"/>
</dbReference>
<keyword evidence="8" id="KW-0411">Iron-sulfur</keyword>
<evidence type="ECO:0000259" key="10">
    <source>
        <dbReference type="Pfam" id="PF00724"/>
    </source>
</evidence>
<feature type="domain" description="NADH:flavin oxidoreductase/NADH oxidase N-terminal" evidence="10">
    <location>
        <begin position="115"/>
        <end position="352"/>
    </location>
</feature>
<dbReference type="InterPro" id="IPR013785">
    <property type="entry name" value="Aldolase_TIM"/>
</dbReference>
<evidence type="ECO:0000256" key="7">
    <source>
        <dbReference type="ARBA" id="ARBA00023004"/>
    </source>
</evidence>
<dbReference type="SUPFAM" id="SSF51971">
    <property type="entry name" value="Nucleotide-binding domain"/>
    <property type="match status" value="1"/>
</dbReference>
<protein>
    <submittedName>
        <fullName evidence="11">FAD-binding protein</fullName>
    </submittedName>
</protein>
<dbReference type="EMBL" id="QWKH01000096">
    <property type="protein sequence ID" value="NBI35282.1"/>
    <property type="molecule type" value="Genomic_DNA"/>
</dbReference>
<keyword evidence="3" id="KW-0285">Flavoprotein</keyword>
<comment type="cofactor">
    <cofactor evidence="1">
        <name>FMN</name>
        <dbReference type="ChEBI" id="CHEBI:58210"/>
    </cofactor>
</comment>
<evidence type="ECO:0000256" key="3">
    <source>
        <dbReference type="ARBA" id="ARBA00022630"/>
    </source>
</evidence>
<accession>A0A7C9JK16</accession>
<sequence length="677" mass="71370">MKKNEQGARRAVEGADACEGAGADAKSSLTRRGLMGAAATMGLPALAAGMLAGCQPAGKSAEDASGADAADAGDAATQAAAAPGNSQGPTASAVLNPQDPDFRSNTIQDFSKTTLFSPLKWGSRTLANRMIKASANSGTIVSTMRGPAVYNIDATVEYYRMLAQNGIGAIILEDKAWKLPHIDETGNPKQQQWWNEIGLERVVEAVHETDTPVLIQLASADYRWSNTPEKGTVCMASELSDQDIANLIADYVTASQNMQSLGFDGVEINAAANNSGAYFLSRHRNDRDLDDPYGPATLENRARLVTEAVRGIKEACGADFHVQVLINGVEDNDASIGQSTKASTVEEVAAMAKLIEAAGADSLHLRLGVYGIHEAQFVNDAYFGGYGIDGTSGYGTFFDFSKHFGGILDASHSGCGLMLNAAAKVKGAVSIPVGAVTFMDPAHAPDFFEQALAGGKVDFLMINRAAGYADYEYVSKLKDGRVDEIRSCCRCLHCVGDFGNHTGVNESCRMNPAHGRAFGEEMPEGFKVPAGDGQKKVVVGGGGPAGMEAARVCAERGYDVTLFEKSSSLGGLLDFAHTVKEPHENLDRARSYLSHMLDVTGVNVVTGQEADAAAVQAENPDVVFVATGGLRPSMSLQGTQATPVVGIVDAMFLDDCERVLIAGFNAQALDLAWYLLA</sequence>
<dbReference type="InterPro" id="IPR006311">
    <property type="entry name" value="TAT_signal"/>
</dbReference>
<keyword evidence="6" id="KW-0560">Oxidoreductase</keyword>
<evidence type="ECO:0000256" key="4">
    <source>
        <dbReference type="ARBA" id="ARBA00022643"/>
    </source>
</evidence>
<proteinExistence type="predicted"/>
<keyword evidence="4" id="KW-0288">FMN</keyword>
<dbReference type="Gene3D" id="3.40.50.720">
    <property type="entry name" value="NAD(P)-binding Rossmann-like Domain"/>
    <property type="match status" value="1"/>
</dbReference>
<dbReference type="Gene3D" id="3.20.20.70">
    <property type="entry name" value="Aldolase class I"/>
    <property type="match status" value="1"/>
</dbReference>
<comment type="cofactor">
    <cofactor evidence="2">
        <name>[4Fe-4S] cluster</name>
        <dbReference type="ChEBI" id="CHEBI:49883"/>
    </cofactor>
</comment>
<dbReference type="GO" id="GO:0051536">
    <property type="term" value="F:iron-sulfur cluster binding"/>
    <property type="evidence" value="ECO:0007669"/>
    <property type="project" value="UniProtKB-KW"/>
</dbReference>
<feature type="compositionally biased region" description="Polar residues" evidence="9">
    <location>
        <begin position="85"/>
        <end position="95"/>
    </location>
</feature>
<dbReference type="InterPro" id="IPR051793">
    <property type="entry name" value="NADH:flavin_oxidoreductase"/>
</dbReference>
<gene>
    <name evidence="11" type="ORF">D1639_09645</name>
</gene>
<dbReference type="AlphaFoldDB" id="A0A7C9JK16"/>
<keyword evidence="7" id="KW-0408">Iron</keyword>
<dbReference type="GO" id="GO:0010181">
    <property type="term" value="F:FMN binding"/>
    <property type="evidence" value="ECO:0007669"/>
    <property type="project" value="InterPro"/>
</dbReference>
<feature type="compositionally biased region" description="Basic and acidic residues" evidence="9">
    <location>
        <begin position="1"/>
        <end position="13"/>
    </location>
</feature>
<evidence type="ECO:0000256" key="2">
    <source>
        <dbReference type="ARBA" id="ARBA00001966"/>
    </source>
</evidence>
<feature type="compositionally biased region" description="Low complexity" evidence="9">
    <location>
        <begin position="57"/>
        <end position="84"/>
    </location>
</feature>
<dbReference type="Pfam" id="PF00724">
    <property type="entry name" value="Oxidored_FMN"/>
    <property type="match status" value="1"/>
</dbReference>
<dbReference type="InterPro" id="IPR001155">
    <property type="entry name" value="OxRdtase_FMN_N"/>
</dbReference>
<feature type="region of interest" description="Disordered" evidence="9">
    <location>
        <begin position="1"/>
        <end position="29"/>
    </location>
</feature>
<evidence type="ECO:0000256" key="8">
    <source>
        <dbReference type="ARBA" id="ARBA00023014"/>
    </source>
</evidence>
<dbReference type="PROSITE" id="PS51318">
    <property type="entry name" value="TAT"/>
    <property type="match status" value="1"/>
</dbReference>